<dbReference type="RefSeq" id="WP_091590375.1">
    <property type="nucleotide sequence ID" value="NZ_FNEE01000001.1"/>
</dbReference>
<dbReference type="Proteomes" id="UP000198894">
    <property type="component" value="Unassembled WGS sequence"/>
</dbReference>
<evidence type="ECO:0000313" key="2">
    <source>
        <dbReference type="EMBL" id="SDI22136.1"/>
    </source>
</evidence>
<keyword evidence="1" id="KW-1133">Transmembrane helix</keyword>
<evidence type="ECO:0000256" key="1">
    <source>
        <dbReference type="SAM" id="Phobius"/>
    </source>
</evidence>
<reference evidence="3" key="1">
    <citation type="submission" date="2016-10" db="EMBL/GenBank/DDBJ databases">
        <authorList>
            <person name="Varghese N."/>
            <person name="Submissions S."/>
        </authorList>
    </citation>
    <scope>NUCLEOTIDE SEQUENCE [LARGE SCALE GENOMIC DNA]</scope>
    <source>
        <strain evidence="3">CGMCC 1.11022</strain>
    </source>
</reference>
<keyword evidence="3" id="KW-1185">Reference proteome</keyword>
<protein>
    <submittedName>
        <fullName evidence="2">Uncharacterized protein</fullName>
    </submittedName>
</protein>
<proteinExistence type="predicted"/>
<evidence type="ECO:0000313" key="3">
    <source>
        <dbReference type="Proteomes" id="UP000198894"/>
    </source>
</evidence>
<name>A0A1G8ITB5_9HYPH</name>
<accession>A0A1G8ITB5</accession>
<keyword evidence="1" id="KW-0472">Membrane</keyword>
<sequence>MATQSSKPSLARRWEDYQPAKSTLLWACAATVVATLIIGFNWGGWVTGGTSRALAATAGDTARGELASAVCVDRFNTAPDAAAKLVEFKAITDSYKKRQFIETGGWATMPGKTSPDRLGAQSCAVALAT</sequence>
<dbReference type="AlphaFoldDB" id="A0A1G8ITB5"/>
<keyword evidence="1" id="KW-0812">Transmembrane</keyword>
<organism evidence="2 3">
    <name type="scientific">Mesorhizobium muleiense</name>
    <dbReference type="NCBI Taxonomy" id="1004279"/>
    <lineage>
        <taxon>Bacteria</taxon>
        <taxon>Pseudomonadati</taxon>
        <taxon>Pseudomonadota</taxon>
        <taxon>Alphaproteobacteria</taxon>
        <taxon>Hyphomicrobiales</taxon>
        <taxon>Phyllobacteriaceae</taxon>
        <taxon>Mesorhizobium</taxon>
    </lineage>
</organism>
<feature type="transmembrane region" description="Helical" evidence="1">
    <location>
        <begin position="23"/>
        <end position="42"/>
    </location>
</feature>
<dbReference type="EMBL" id="FNEE01000001">
    <property type="protein sequence ID" value="SDI22136.1"/>
    <property type="molecule type" value="Genomic_DNA"/>
</dbReference>
<gene>
    <name evidence="2" type="ORF">SAMN05428953_101480</name>
</gene>